<gene>
    <name evidence="2" type="ORF">HRI_002581000</name>
</gene>
<dbReference type="AlphaFoldDB" id="A0A9W7M462"/>
<sequence>MGATDYPNADHQLQFELLVRTEQVHPGPQVEGYNDNRSPRYSGQSQAVNLNSRNQYDSMQFVPDGLINNSQEPQSSRNDDVVGLALGPPQSAVLKMLVLQCNHRILTLSMIGRTTEIRELRTYFQKKDSPQKS</sequence>
<dbReference type="Proteomes" id="UP001165190">
    <property type="component" value="Unassembled WGS sequence"/>
</dbReference>
<feature type="compositionally biased region" description="Polar residues" evidence="1">
    <location>
        <begin position="67"/>
        <end position="76"/>
    </location>
</feature>
<reference evidence="2" key="1">
    <citation type="submission" date="2023-05" db="EMBL/GenBank/DDBJ databases">
        <title>Genome and transcriptome analyses reveal genes involved in the formation of fine ridges on petal epidermal cells in Hibiscus trionum.</title>
        <authorList>
            <person name="Koshimizu S."/>
            <person name="Masuda S."/>
            <person name="Ishii T."/>
            <person name="Shirasu K."/>
            <person name="Hoshino A."/>
            <person name="Arita M."/>
        </authorList>
    </citation>
    <scope>NUCLEOTIDE SEQUENCE</scope>
    <source>
        <strain evidence="2">Hamamatsu line</strain>
    </source>
</reference>
<organism evidence="2 3">
    <name type="scientific">Hibiscus trionum</name>
    <name type="common">Flower of an hour</name>
    <dbReference type="NCBI Taxonomy" id="183268"/>
    <lineage>
        <taxon>Eukaryota</taxon>
        <taxon>Viridiplantae</taxon>
        <taxon>Streptophyta</taxon>
        <taxon>Embryophyta</taxon>
        <taxon>Tracheophyta</taxon>
        <taxon>Spermatophyta</taxon>
        <taxon>Magnoliopsida</taxon>
        <taxon>eudicotyledons</taxon>
        <taxon>Gunneridae</taxon>
        <taxon>Pentapetalae</taxon>
        <taxon>rosids</taxon>
        <taxon>malvids</taxon>
        <taxon>Malvales</taxon>
        <taxon>Malvaceae</taxon>
        <taxon>Malvoideae</taxon>
        <taxon>Hibiscus</taxon>
    </lineage>
</organism>
<comment type="caution">
    <text evidence="2">The sequence shown here is derived from an EMBL/GenBank/DDBJ whole genome shotgun (WGS) entry which is preliminary data.</text>
</comment>
<name>A0A9W7M462_HIBTR</name>
<evidence type="ECO:0000313" key="2">
    <source>
        <dbReference type="EMBL" id="GMI89117.1"/>
    </source>
</evidence>
<accession>A0A9W7M462</accession>
<proteinExistence type="predicted"/>
<feature type="region of interest" description="Disordered" evidence="1">
    <location>
        <begin position="63"/>
        <end position="83"/>
    </location>
</feature>
<keyword evidence="3" id="KW-1185">Reference proteome</keyword>
<feature type="compositionally biased region" description="Polar residues" evidence="1">
    <location>
        <begin position="35"/>
        <end position="45"/>
    </location>
</feature>
<dbReference type="EMBL" id="BSYR01000022">
    <property type="protein sequence ID" value="GMI89117.1"/>
    <property type="molecule type" value="Genomic_DNA"/>
</dbReference>
<feature type="region of interest" description="Disordered" evidence="1">
    <location>
        <begin position="25"/>
        <end position="45"/>
    </location>
</feature>
<evidence type="ECO:0000256" key="1">
    <source>
        <dbReference type="SAM" id="MobiDB-lite"/>
    </source>
</evidence>
<protein>
    <submittedName>
        <fullName evidence="2">Uncharacterized protein</fullName>
    </submittedName>
</protein>
<evidence type="ECO:0000313" key="3">
    <source>
        <dbReference type="Proteomes" id="UP001165190"/>
    </source>
</evidence>